<dbReference type="Gene3D" id="3.40.50.10380">
    <property type="entry name" value="Malic enzyme, N-terminal domain"/>
    <property type="match status" value="1"/>
</dbReference>
<evidence type="ECO:0000313" key="6">
    <source>
        <dbReference type="Proteomes" id="UP000007812"/>
    </source>
</evidence>
<dbReference type="eggNOG" id="arCOG00853">
    <property type="taxonomic scope" value="Archaea"/>
</dbReference>
<evidence type="ECO:0000259" key="4">
    <source>
        <dbReference type="SMART" id="SM01274"/>
    </source>
</evidence>
<evidence type="ECO:0000259" key="3">
    <source>
        <dbReference type="SMART" id="SM00919"/>
    </source>
</evidence>
<dbReference type="PANTHER" id="PTHR43237:SF4">
    <property type="entry name" value="NADP-DEPENDENT MALIC ENZYME"/>
    <property type="match status" value="1"/>
</dbReference>
<keyword evidence="6" id="KW-1185">Reference proteome</keyword>
<dbReference type="Proteomes" id="UP000007812">
    <property type="component" value="Chromosome"/>
</dbReference>
<dbReference type="KEGG" id="mcn:Mcup_0031"/>
<dbReference type="GeneID" id="10492228"/>
<dbReference type="HOGENOM" id="CLU_034446_2_1_2"/>
<dbReference type="PATRIC" id="fig|1006006.8.peg.31"/>
<protein>
    <submittedName>
        <fullName evidence="5">Malic enzyme (NAD+)</fullName>
    </submittedName>
</protein>
<dbReference type="InterPro" id="IPR037062">
    <property type="entry name" value="Malic_N_dom_sf"/>
</dbReference>
<evidence type="ECO:0000313" key="5">
    <source>
        <dbReference type="EMBL" id="AEB94142.1"/>
    </source>
</evidence>
<dbReference type="GO" id="GO:0004470">
    <property type="term" value="F:malic enzyme activity"/>
    <property type="evidence" value="ECO:0007669"/>
    <property type="project" value="InterPro"/>
</dbReference>
<dbReference type="SMART" id="SM00919">
    <property type="entry name" value="Malic_M"/>
    <property type="match status" value="1"/>
</dbReference>
<dbReference type="SUPFAM" id="SSF53223">
    <property type="entry name" value="Aminoacid dehydrogenase-like, N-terminal domain"/>
    <property type="match status" value="1"/>
</dbReference>
<dbReference type="InterPro" id="IPR012301">
    <property type="entry name" value="Malic_N_dom"/>
</dbReference>
<name>F4FXU4_METCR</name>
<dbReference type="GO" id="GO:0051287">
    <property type="term" value="F:NAD binding"/>
    <property type="evidence" value="ECO:0007669"/>
    <property type="project" value="InterPro"/>
</dbReference>
<feature type="domain" description="Malic enzyme N-terminal" evidence="4">
    <location>
        <begin position="18"/>
        <end position="151"/>
    </location>
</feature>
<dbReference type="InterPro" id="IPR051674">
    <property type="entry name" value="Malate_Decarboxylase"/>
</dbReference>
<feature type="domain" description="Malic enzyme NAD-binding" evidence="3">
    <location>
        <begin position="163"/>
        <end position="395"/>
    </location>
</feature>
<dbReference type="STRING" id="1006006.Mcup_0031"/>
<dbReference type="SUPFAM" id="SSF51735">
    <property type="entry name" value="NAD(P)-binding Rossmann-fold domains"/>
    <property type="match status" value="1"/>
</dbReference>
<comment type="similarity">
    <text evidence="1">Belongs to the malic enzymes family.</text>
</comment>
<dbReference type="PANTHER" id="PTHR43237">
    <property type="entry name" value="NADP-DEPENDENT MALIC ENZYME"/>
    <property type="match status" value="1"/>
</dbReference>
<dbReference type="GO" id="GO:0016616">
    <property type="term" value="F:oxidoreductase activity, acting on the CH-OH group of donors, NAD or NADP as acceptor"/>
    <property type="evidence" value="ECO:0007669"/>
    <property type="project" value="InterPro"/>
</dbReference>
<dbReference type="InterPro" id="IPR012302">
    <property type="entry name" value="Malic_NAD-bd"/>
</dbReference>
<organism evidence="5 6">
    <name type="scientific">Metallosphaera cuprina (strain Ar-4)</name>
    <dbReference type="NCBI Taxonomy" id="1006006"/>
    <lineage>
        <taxon>Archaea</taxon>
        <taxon>Thermoproteota</taxon>
        <taxon>Thermoprotei</taxon>
        <taxon>Sulfolobales</taxon>
        <taxon>Sulfolobaceae</taxon>
        <taxon>Metallosphaera</taxon>
    </lineage>
</organism>
<dbReference type="Gene3D" id="3.40.50.720">
    <property type="entry name" value="NAD(P)-binding Rossmann-like Domain"/>
    <property type="match status" value="1"/>
</dbReference>
<sequence>MVATNFEEMALEVAARYKGKIQMMPKVPVNSLNDFSVLYTPGVAAVSREINKNPDLSFHYTYRWNSIAIVTDGSRVLGLGDIGPEAAMPVMEGKALIFKFLGGVDAIPLPLGTKDADKIIETVKTIEPAFGGINLEDIESPKCFYVLEKLKDILQIPVWHDDQQGTAGATLAGLITALELSGKAQNNIKIVLFGTGAANIATARLLSKYGIPLKNMVLIDSAGVLYRGRLDEERMKTENPWKYELLKETNKEDAKTIEDAFKGADVLIAASKQGPGVIRKEWIRLMNTNPIVFALANPIPEIWPEEAKEAGAVIVATGRSDFPNQVNNSLIFPGVFRGSLDVRAKAITDEMVIEAARELASHVRERGIEPDYIIPKMTEWEIYPRVAAAVGTKAIHQNVARVSKSHSELFENAKLLIEKTRSHMKSIA</sequence>
<dbReference type="RefSeq" id="WP_013736644.1">
    <property type="nucleotide sequence ID" value="NC_015435.1"/>
</dbReference>
<evidence type="ECO:0000256" key="1">
    <source>
        <dbReference type="ARBA" id="ARBA00008785"/>
    </source>
</evidence>
<dbReference type="Pfam" id="PF03949">
    <property type="entry name" value="Malic_M"/>
    <property type="match status" value="1"/>
</dbReference>
<dbReference type="AlphaFoldDB" id="F4FXU4"/>
<proteinExistence type="inferred from homology"/>
<dbReference type="InterPro" id="IPR001891">
    <property type="entry name" value="Malic_OxRdtase"/>
</dbReference>
<reference evidence="5 6" key="1">
    <citation type="journal article" date="2011" name="J. Bacteriol.">
        <title>Complete genome sequence of Metallosphaera cuprina, a metal sulfide-oxidizing archaeon from a hot spring.</title>
        <authorList>
            <person name="Liu L.J."/>
            <person name="You X.Y."/>
            <person name="Zheng H."/>
            <person name="Wang S."/>
            <person name="Jiang C.Y."/>
            <person name="Liu S.J."/>
        </authorList>
    </citation>
    <scope>NUCLEOTIDE SEQUENCE [LARGE SCALE GENOMIC DNA]</scope>
    <source>
        <strain evidence="5 6">Ar-4</strain>
    </source>
</reference>
<dbReference type="SMART" id="SM01274">
    <property type="entry name" value="malic"/>
    <property type="match status" value="1"/>
</dbReference>
<dbReference type="InterPro" id="IPR046346">
    <property type="entry name" value="Aminoacid_DH-like_N_sf"/>
</dbReference>
<evidence type="ECO:0000256" key="2">
    <source>
        <dbReference type="ARBA" id="ARBA00023002"/>
    </source>
</evidence>
<dbReference type="InterPro" id="IPR045213">
    <property type="entry name" value="Malic_NAD-bd_bact_type"/>
</dbReference>
<dbReference type="OrthoDB" id="45556at2157"/>
<dbReference type="PIRSF" id="PIRSF000106">
    <property type="entry name" value="ME"/>
    <property type="match status" value="1"/>
</dbReference>
<dbReference type="InterPro" id="IPR036291">
    <property type="entry name" value="NAD(P)-bd_dom_sf"/>
</dbReference>
<gene>
    <name evidence="5" type="ordered locus">Mcup_0031</name>
</gene>
<dbReference type="Pfam" id="PF00390">
    <property type="entry name" value="malic"/>
    <property type="match status" value="1"/>
</dbReference>
<dbReference type="EMBL" id="CP002656">
    <property type="protein sequence ID" value="AEB94142.1"/>
    <property type="molecule type" value="Genomic_DNA"/>
</dbReference>
<dbReference type="CDD" id="cd05311">
    <property type="entry name" value="NAD_bind_2_malic_enz"/>
    <property type="match status" value="1"/>
</dbReference>
<keyword evidence="2" id="KW-0560">Oxidoreductase</keyword>
<accession>F4FXU4</accession>